<dbReference type="EMBL" id="MGGR01000003">
    <property type="protein sequence ID" value="OGM34687.1"/>
    <property type="molecule type" value="Genomic_DNA"/>
</dbReference>
<feature type="compositionally biased region" description="Polar residues" evidence="1">
    <location>
        <begin position="61"/>
        <end position="78"/>
    </location>
</feature>
<keyword evidence="2" id="KW-0812">Transmembrane</keyword>
<feature type="transmembrane region" description="Helical" evidence="2">
    <location>
        <begin position="7"/>
        <end position="31"/>
    </location>
</feature>
<evidence type="ECO:0000313" key="4">
    <source>
        <dbReference type="Proteomes" id="UP000177169"/>
    </source>
</evidence>
<evidence type="ECO:0000256" key="2">
    <source>
        <dbReference type="SAM" id="Phobius"/>
    </source>
</evidence>
<evidence type="ECO:0000256" key="1">
    <source>
        <dbReference type="SAM" id="MobiDB-lite"/>
    </source>
</evidence>
<proteinExistence type="predicted"/>
<dbReference type="STRING" id="1802505.A3D01_04135"/>
<organism evidence="3 4">
    <name type="scientific">Candidatus Woesebacteria bacterium RIFCSPHIGHO2_02_FULL_39_13</name>
    <dbReference type="NCBI Taxonomy" id="1802505"/>
    <lineage>
        <taxon>Bacteria</taxon>
        <taxon>Candidatus Woeseibacteriota</taxon>
    </lineage>
</organism>
<accession>A0A1F7Z545</accession>
<keyword evidence="2" id="KW-0472">Membrane</keyword>
<comment type="caution">
    <text evidence="3">The sequence shown here is derived from an EMBL/GenBank/DDBJ whole genome shotgun (WGS) entry which is preliminary data.</text>
</comment>
<dbReference type="Proteomes" id="UP000177169">
    <property type="component" value="Unassembled WGS sequence"/>
</dbReference>
<sequence length="197" mass="21188">MTKNNNGFALLIFILFVTIIGVIGLIFVSLLKSNPDAGLPNEKPREFTLESSPIPGDRFKITSTSDSGDSKLTPTPVSGQTLNQKKALKISSLGSVDLGGEFTANLISAWELNNYINAEVVLKNGYSSALGVNAKEFTLHAETVVTKPTASDEAVLNPGETHTLTLTFKAVPNPPYILSYDNPTSHFSSDLGVIYRE</sequence>
<dbReference type="AlphaFoldDB" id="A0A1F7Z545"/>
<keyword evidence="2" id="KW-1133">Transmembrane helix</keyword>
<name>A0A1F7Z545_9BACT</name>
<feature type="region of interest" description="Disordered" evidence="1">
    <location>
        <begin position="41"/>
        <end position="78"/>
    </location>
</feature>
<protein>
    <submittedName>
        <fullName evidence="3">Uncharacterized protein</fullName>
    </submittedName>
</protein>
<reference evidence="3 4" key="1">
    <citation type="journal article" date="2016" name="Nat. Commun.">
        <title>Thousands of microbial genomes shed light on interconnected biogeochemical processes in an aquifer system.</title>
        <authorList>
            <person name="Anantharaman K."/>
            <person name="Brown C.T."/>
            <person name="Hug L.A."/>
            <person name="Sharon I."/>
            <person name="Castelle C.J."/>
            <person name="Probst A.J."/>
            <person name="Thomas B.C."/>
            <person name="Singh A."/>
            <person name="Wilkins M.J."/>
            <person name="Karaoz U."/>
            <person name="Brodie E.L."/>
            <person name="Williams K.H."/>
            <person name="Hubbard S.S."/>
            <person name="Banfield J.F."/>
        </authorList>
    </citation>
    <scope>NUCLEOTIDE SEQUENCE [LARGE SCALE GENOMIC DNA]</scope>
</reference>
<gene>
    <name evidence="3" type="ORF">A3D01_04135</name>
</gene>
<evidence type="ECO:0000313" key="3">
    <source>
        <dbReference type="EMBL" id="OGM34687.1"/>
    </source>
</evidence>